<reference evidence="3" key="1">
    <citation type="journal article" date="2019" name="Int. J. Syst. Evol. Microbiol.">
        <title>The Global Catalogue of Microorganisms (GCM) 10K type strain sequencing project: providing services to taxonomists for standard genome sequencing and annotation.</title>
        <authorList>
            <consortium name="The Broad Institute Genomics Platform"/>
            <consortium name="The Broad Institute Genome Sequencing Center for Infectious Disease"/>
            <person name="Wu L."/>
            <person name="Ma J."/>
        </authorList>
    </citation>
    <scope>NUCLEOTIDE SEQUENCE [LARGE SCALE GENOMIC DNA]</scope>
    <source>
        <strain evidence="3">KCTC 42107</strain>
    </source>
</reference>
<evidence type="ECO:0000259" key="1">
    <source>
        <dbReference type="Pfam" id="PF19081"/>
    </source>
</evidence>
<dbReference type="Pfam" id="PF19081">
    <property type="entry name" value="Ig_7"/>
    <property type="match status" value="1"/>
</dbReference>
<evidence type="ECO:0000313" key="3">
    <source>
        <dbReference type="Proteomes" id="UP001597480"/>
    </source>
</evidence>
<gene>
    <name evidence="2" type="ORF">ACFSR3_13900</name>
</gene>
<comment type="caution">
    <text evidence="2">The sequence shown here is derived from an EMBL/GenBank/DDBJ whole genome shotgun (WGS) entry which is preliminary data.</text>
</comment>
<protein>
    <recommendedName>
        <fullName evidence="1">Ig-like domain-containing protein</fullName>
    </recommendedName>
</protein>
<keyword evidence="3" id="KW-1185">Reference proteome</keyword>
<dbReference type="EMBL" id="JBHUMD010000027">
    <property type="protein sequence ID" value="MFD2603151.1"/>
    <property type="molecule type" value="Genomic_DNA"/>
</dbReference>
<name>A0ABW5NVL7_9FLAO</name>
<evidence type="ECO:0000313" key="2">
    <source>
        <dbReference type="EMBL" id="MFD2603151.1"/>
    </source>
</evidence>
<dbReference type="Proteomes" id="UP001597480">
    <property type="component" value="Unassembled WGS sequence"/>
</dbReference>
<feature type="domain" description="Ig-like" evidence="1">
    <location>
        <begin position="342"/>
        <end position="420"/>
    </location>
</feature>
<dbReference type="InterPro" id="IPR044023">
    <property type="entry name" value="Ig_7"/>
</dbReference>
<dbReference type="RefSeq" id="WP_379821784.1">
    <property type="nucleotide sequence ID" value="NZ_JBHUMD010000027.1"/>
</dbReference>
<organism evidence="2 3">
    <name type="scientific">Flavobacterium suzhouense</name>
    <dbReference type="NCBI Taxonomy" id="1529638"/>
    <lineage>
        <taxon>Bacteria</taxon>
        <taxon>Pseudomonadati</taxon>
        <taxon>Bacteroidota</taxon>
        <taxon>Flavobacteriia</taxon>
        <taxon>Flavobacteriales</taxon>
        <taxon>Flavobacteriaceae</taxon>
        <taxon>Flavobacterium</taxon>
    </lineage>
</organism>
<sequence>MAGYAQTKVYASNAVTTTPTHVASLSNSYDQNISTSAELSAYSGVAILGGAYTSDIELQFSSELPAYTTSLVKISADDPILGGLLGGALSSLLGTLLTGNQIFTVDVKNSLGNVVLTGDSSVANSFATAKLRVVINDAGDYFLRITPDQNYKSIKITNKLSVAIALGITKKLNVFEAYYISGSALCGEATYTSTSATSIVNIGDAGVTDPKNVLTASTTDFSVLSIGLLGVGPSIEQIVYFEGPSNASDTFGVRLSTSASLLSAGIASNVSVVASYQGAVVQTKTLAELITLNALTMTGGAITTLYMSPGSAVDRITVRLSSFAGVAQSLNFYGVTKTLSVPGINAYTAICSGSTVSLTATVTTGTQIRWYTVASGGTAVATTNSGVAFVTPVLTSNTTYYAEQFNGSCTGIRLAVPVTVVAKPIAGVIAGEQTICLNKQPASLSSVSADAGGTITYRWESSLDDVSWAVISGETGVTYQPPVLLKNTFYRRITINTQSGIICESTPTSSVKVTTKNCMVYANPMVRQRIKSGT</sequence>
<proteinExistence type="predicted"/>
<accession>A0ABW5NVL7</accession>